<gene>
    <name evidence="1" type="ORF">ENG09_03950</name>
</gene>
<dbReference type="SUPFAM" id="SSF53335">
    <property type="entry name" value="S-adenosyl-L-methionine-dependent methyltransferases"/>
    <property type="match status" value="1"/>
</dbReference>
<dbReference type="EMBL" id="DQZR01000170">
    <property type="protein sequence ID" value="HDM36390.1"/>
    <property type="molecule type" value="Genomic_DNA"/>
</dbReference>
<protein>
    <submittedName>
        <fullName evidence="1">Site-specific DNA-methyltransferase</fullName>
    </submittedName>
</protein>
<dbReference type="Gene3D" id="3.40.50.150">
    <property type="entry name" value="Vaccinia Virus protein VP39"/>
    <property type="match status" value="1"/>
</dbReference>
<organism evidence="1">
    <name type="scientific">Candidatus Syntropharchaeum butanivorans</name>
    <dbReference type="NCBI Taxonomy" id="1839936"/>
    <lineage>
        <taxon>Archaea</taxon>
        <taxon>Methanobacteriati</taxon>
        <taxon>Methanobacteriota</taxon>
        <taxon>Stenosarchaea group</taxon>
        <taxon>Methanomicrobia</taxon>
        <taxon>Methanosarcinales</taxon>
        <taxon>ANME-2 cluster</taxon>
        <taxon>Candidatus Syntropharchaeum</taxon>
    </lineage>
</organism>
<comment type="caution">
    <text evidence="1">The sequence shown here is derived from an EMBL/GenBank/DDBJ whole genome shotgun (WGS) entry which is preliminary data.</text>
</comment>
<sequence>MPQVIEGVQKNCKIIFNSDDFCITTNSSTQLPAIKDNIVDYIFTDPPFGGNLMYSELNFLWEAWLRVFTNNREEAVVNNVQQKGLPEYQHIMEACFSEYYRVLKPGRWVTVEFHNSKNSVWMAIQEALSRAGFIVADVRTLDKKKGSFKQVTSTSAVKQDLIISAYKPNGGLEERFKLEAGTEEGVWDFVRQHLRHLPLFVEKDGGLEIIADRQNFLLFDRMVAFHVQRGIIVPISAGDFYARLHQRFPERDGMYFLPEEVAEYERKRLRVKRVEQFSLTVHDEKSTVQWLRQELSANPQTYQDIQPKFLQQLHQDRHEKLPELQKVLEENFLKDEEGRWYIPDPNKQSDLEKLREKSLLKEFETYREGKGKLKRFRTEAVRAGFKRCWGEKDYRTIVNIGERLPPLILQEDSTLLMYYDNAITRGGDA</sequence>
<dbReference type="AlphaFoldDB" id="A0A7C0X121"/>
<reference evidence="1" key="1">
    <citation type="journal article" date="2020" name="mSystems">
        <title>Genome- and Community-Level Interaction Insights into Carbon Utilization and Element Cycling Functions of Hydrothermarchaeota in Hydrothermal Sediment.</title>
        <authorList>
            <person name="Zhou Z."/>
            <person name="Liu Y."/>
            <person name="Xu W."/>
            <person name="Pan J."/>
            <person name="Luo Z.H."/>
            <person name="Li M."/>
        </authorList>
    </citation>
    <scope>NUCLEOTIDE SEQUENCE [LARGE SCALE GENOMIC DNA]</scope>
    <source>
        <strain evidence="1">HyVt-185</strain>
    </source>
</reference>
<dbReference type="InterPro" id="IPR002052">
    <property type="entry name" value="DNA_methylase_N6_adenine_CS"/>
</dbReference>
<name>A0A7C0X121_9EURY</name>
<dbReference type="Proteomes" id="UP000885863">
    <property type="component" value="Unassembled WGS sequence"/>
</dbReference>
<dbReference type="GO" id="GO:0008168">
    <property type="term" value="F:methyltransferase activity"/>
    <property type="evidence" value="ECO:0007669"/>
    <property type="project" value="InterPro"/>
</dbReference>
<dbReference type="GO" id="GO:0003676">
    <property type="term" value="F:nucleic acid binding"/>
    <property type="evidence" value="ECO:0007669"/>
    <property type="project" value="InterPro"/>
</dbReference>
<dbReference type="InterPro" id="IPR029063">
    <property type="entry name" value="SAM-dependent_MTases_sf"/>
</dbReference>
<dbReference type="PROSITE" id="PS00092">
    <property type="entry name" value="N6_MTASE"/>
    <property type="match status" value="1"/>
</dbReference>
<evidence type="ECO:0000313" key="1">
    <source>
        <dbReference type="EMBL" id="HDM36390.1"/>
    </source>
</evidence>
<dbReference type="GO" id="GO:0032259">
    <property type="term" value="P:methylation"/>
    <property type="evidence" value="ECO:0007669"/>
    <property type="project" value="InterPro"/>
</dbReference>
<accession>A0A7C0X121</accession>
<proteinExistence type="predicted"/>